<evidence type="ECO:0000313" key="10">
    <source>
        <dbReference type="Proteomes" id="UP000184203"/>
    </source>
</evidence>
<feature type="compositionally biased region" description="Gly residues" evidence="5">
    <location>
        <begin position="10"/>
        <end position="21"/>
    </location>
</feature>
<dbReference type="Proteomes" id="UP000003751">
    <property type="component" value="Unassembled WGS sequence"/>
</dbReference>
<evidence type="ECO:0000313" key="9">
    <source>
        <dbReference type="Proteomes" id="UP000003751"/>
    </source>
</evidence>
<dbReference type="Pfam" id="PF00384">
    <property type="entry name" value="Molybdopterin"/>
    <property type="match status" value="1"/>
</dbReference>
<evidence type="ECO:0000256" key="5">
    <source>
        <dbReference type="SAM" id="MobiDB-lite"/>
    </source>
</evidence>
<dbReference type="GO" id="GO:0051539">
    <property type="term" value="F:4 iron, 4 sulfur cluster binding"/>
    <property type="evidence" value="ECO:0007669"/>
    <property type="project" value="UniProtKB-KW"/>
</dbReference>
<accession>E7QR60</accession>
<organism evidence="7 9">
    <name type="scientific">Haladaptatus paucihalophilus DX253</name>
    <dbReference type="NCBI Taxonomy" id="797209"/>
    <lineage>
        <taxon>Archaea</taxon>
        <taxon>Methanobacteriati</taxon>
        <taxon>Methanobacteriota</taxon>
        <taxon>Stenosarchaea group</taxon>
        <taxon>Halobacteria</taxon>
        <taxon>Halobacteriales</taxon>
        <taxon>Haladaptataceae</taxon>
        <taxon>Haladaptatus</taxon>
    </lineage>
</organism>
<keyword evidence="10" id="KW-1185">Reference proteome</keyword>
<evidence type="ECO:0000313" key="8">
    <source>
        <dbReference type="EMBL" id="SHL17947.1"/>
    </source>
</evidence>
<dbReference type="InterPro" id="IPR041924">
    <property type="entry name" value="Formate_Dh-H_N"/>
</dbReference>
<dbReference type="Gene3D" id="2.40.40.20">
    <property type="match status" value="1"/>
</dbReference>
<dbReference type="CDD" id="cd02753">
    <property type="entry name" value="MopB_Formate-Dh-H"/>
    <property type="match status" value="1"/>
</dbReference>
<dbReference type="InterPro" id="IPR006656">
    <property type="entry name" value="Mopterin_OxRdtase"/>
</dbReference>
<dbReference type="SUPFAM" id="SSF53706">
    <property type="entry name" value="Formate dehydrogenase/DMSO reductase, domains 1-3"/>
    <property type="match status" value="1"/>
</dbReference>
<dbReference type="PIRSF" id="PIRSF000144">
    <property type="entry name" value="CbbBc"/>
    <property type="match status" value="1"/>
</dbReference>
<dbReference type="PROSITE" id="PS51669">
    <property type="entry name" value="4FE4S_MOW_BIS_MGD"/>
    <property type="match status" value="1"/>
</dbReference>
<dbReference type="SMART" id="SM00926">
    <property type="entry name" value="Molybdop_Fe4S4"/>
    <property type="match status" value="1"/>
</dbReference>
<reference evidence="10" key="2">
    <citation type="submission" date="2016-11" db="EMBL/GenBank/DDBJ databases">
        <authorList>
            <person name="Varghese N."/>
            <person name="Submissions S."/>
        </authorList>
    </citation>
    <scope>NUCLEOTIDE SEQUENCE [LARGE SCALE GENOMIC DNA]</scope>
    <source>
        <strain evidence="10">DX253</strain>
    </source>
</reference>
<dbReference type="PROSITE" id="PS00932">
    <property type="entry name" value="MOLYBDOPTERIN_PROK_3"/>
    <property type="match status" value="1"/>
</dbReference>
<dbReference type="SUPFAM" id="SSF50692">
    <property type="entry name" value="ADC-like"/>
    <property type="match status" value="1"/>
</dbReference>
<reference evidence="7 9" key="1">
    <citation type="journal article" date="2014" name="ISME J.">
        <title>Trehalose/2-sulfotrehalose biosynthesis and glycine-betaine uptake are widely spread mechanisms for osmoadaptation in the Halobacteriales.</title>
        <authorList>
            <person name="Youssef N.H."/>
            <person name="Savage-Ashlock K.N."/>
            <person name="McCully A.L."/>
            <person name="Luedtke B."/>
            <person name="Shaw E.I."/>
            <person name="Hoff W.D."/>
            <person name="Elshahed M.S."/>
        </authorList>
    </citation>
    <scope>NUCLEOTIDE SEQUENCE [LARGE SCALE GENOMIC DNA]</scope>
    <source>
        <strain evidence="7 9">DX253</strain>
    </source>
</reference>
<evidence type="ECO:0000256" key="3">
    <source>
        <dbReference type="ARBA" id="ARBA00023004"/>
    </source>
</evidence>
<evidence type="ECO:0000256" key="4">
    <source>
        <dbReference type="ARBA" id="ARBA00023014"/>
    </source>
</evidence>
<dbReference type="Gene3D" id="3.40.50.740">
    <property type="match status" value="1"/>
</dbReference>
<name>E7QR60_HALPU</name>
<keyword evidence="2" id="KW-0479">Metal-binding</keyword>
<dbReference type="GO" id="GO:0022904">
    <property type="term" value="P:respiratory electron transport chain"/>
    <property type="evidence" value="ECO:0007669"/>
    <property type="project" value="TreeGrafter"/>
</dbReference>
<dbReference type="RefSeq" id="WP_007978112.1">
    <property type="nucleotide sequence ID" value="NZ_AEMG01000005.1"/>
</dbReference>
<dbReference type="eggNOG" id="arCOG01492">
    <property type="taxonomic scope" value="Archaea"/>
</dbReference>
<dbReference type="GO" id="GO:0003954">
    <property type="term" value="F:NADH dehydrogenase activity"/>
    <property type="evidence" value="ECO:0007669"/>
    <property type="project" value="TreeGrafter"/>
</dbReference>
<dbReference type="Pfam" id="PF04879">
    <property type="entry name" value="Molybdop_Fe4S4"/>
    <property type="match status" value="1"/>
</dbReference>
<dbReference type="OrthoDB" id="23466at2157"/>
<dbReference type="EMBL" id="AEMG01000005">
    <property type="protein sequence ID" value="EFW92968.1"/>
    <property type="molecule type" value="Genomic_DNA"/>
</dbReference>
<dbReference type="EMBL" id="FRAN01000005">
    <property type="protein sequence ID" value="SHL17947.1"/>
    <property type="molecule type" value="Genomic_DNA"/>
</dbReference>
<reference evidence="8" key="3">
    <citation type="submission" date="2016-11" db="EMBL/GenBank/DDBJ databases">
        <authorList>
            <person name="Jaros S."/>
            <person name="Januszkiewicz K."/>
            <person name="Wedrychowicz H."/>
        </authorList>
    </citation>
    <scope>NUCLEOTIDE SEQUENCE [LARGE SCALE GENOMIC DNA]</scope>
    <source>
        <strain evidence="8">DX253</strain>
    </source>
</reference>
<dbReference type="Proteomes" id="UP000184203">
    <property type="component" value="Unassembled WGS sequence"/>
</dbReference>
<feature type="domain" description="4Fe-4S Mo/W bis-MGD-type" evidence="6">
    <location>
        <begin position="25"/>
        <end position="83"/>
    </location>
</feature>
<evidence type="ECO:0000259" key="6">
    <source>
        <dbReference type="PROSITE" id="PS51669"/>
    </source>
</evidence>
<evidence type="ECO:0000256" key="1">
    <source>
        <dbReference type="ARBA" id="ARBA00022485"/>
    </source>
</evidence>
<evidence type="ECO:0000256" key="2">
    <source>
        <dbReference type="ARBA" id="ARBA00022723"/>
    </source>
</evidence>
<dbReference type="Gene3D" id="3.40.228.10">
    <property type="entry name" value="Dimethylsulfoxide Reductase, domain 2"/>
    <property type="match status" value="1"/>
</dbReference>
<dbReference type="PANTHER" id="PTHR43105:SF10">
    <property type="entry name" value="NADH-QUINONE OXIDOREDUCTASE SUBUNIT G"/>
    <property type="match status" value="1"/>
</dbReference>
<dbReference type="GO" id="GO:0046872">
    <property type="term" value="F:metal ion binding"/>
    <property type="evidence" value="ECO:0007669"/>
    <property type="project" value="UniProtKB-KW"/>
</dbReference>
<dbReference type="PANTHER" id="PTHR43105">
    <property type="entry name" value="RESPIRATORY NITRATE REDUCTASE"/>
    <property type="match status" value="1"/>
</dbReference>
<dbReference type="Gene3D" id="2.20.25.90">
    <property type="entry name" value="ADC-like domains"/>
    <property type="match status" value="1"/>
</dbReference>
<dbReference type="GO" id="GO:0043546">
    <property type="term" value="F:molybdopterin cofactor binding"/>
    <property type="evidence" value="ECO:0007669"/>
    <property type="project" value="InterPro"/>
</dbReference>
<dbReference type="InterPro" id="IPR050123">
    <property type="entry name" value="Prok_molybdopt-oxidoreductase"/>
</dbReference>
<keyword evidence="3" id="KW-0408">Iron</keyword>
<dbReference type="STRING" id="797209.GCA_000376445_03917"/>
<dbReference type="InterPro" id="IPR006963">
    <property type="entry name" value="Mopterin_OxRdtase_4Fe-4S_dom"/>
</dbReference>
<feature type="region of interest" description="Disordered" evidence="5">
    <location>
        <begin position="1"/>
        <end position="23"/>
    </location>
</feature>
<dbReference type="InterPro" id="IPR009010">
    <property type="entry name" value="Asp_de-COase-like_dom_sf"/>
</dbReference>
<keyword evidence="1" id="KW-0004">4Fe-4S</keyword>
<dbReference type="GO" id="GO:0016020">
    <property type="term" value="C:membrane"/>
    <property type="evidence" value="ECO:0007669"/>
    <property type="project" value="TreeGrafter"/>
</dbReference>
<dbReference type="Pfam" id="PF01568">
    <property type="entry name" value="Molydop_binding"/>
    <property type="match status" value="1"/>
</dbReference>
<dbReference type="InterPro" id="IPR006655">
    <property type="entry name" value="Mopterin_OxRdtase_prok_CS"/>
</dbReference>
<keyword evidence="4" id="KW-0411">Iron-sulfur</keyword>
<dbReference type="CDD" id="cd00508">
    <property type="entry name" value="MopB_CT_Fdh-Nap-like"/>
    <property type="match status" value="1"/>
</dbReference>
<evidence type="ECO:0000313" key="7">
    <source>
        <dbReference type="EMBL" id="EFW92968.1"/>
    </source>
</evidence>
<proteinExistence type="predicted"/>
<dbReference type="InterPro" id="IPR006657">
    <property type="entry name" value="MoPterin_dinucl-bd_dom"/>
</dbReference>
<sequence length="720" mass="77768">MGENSRERTGGGSEQTGGGGERTIERDAKSICPFCGVGCGVRPAKTGTSGKSARGRGWHAPVNRRGELCPKGVAAYEVVGHDERLTEPQVRRDEELVSVSWDEAFSRIETEFARIVDEHGPDALGFFSSSGCTNEEDYLLQKIARTLGTNNVDNCARLCHSSTVAAMASRFGAGAMTNTLSDLGDADCFLICGSNPAEQHPIIFSSYLAPAAKEGTTVIQIDPRTNRTSAIADHHLPVKPGYDIPLLNAMCAVIFEEGLEDEGFLRERVSEVTAFREFIADVDVSACAELAGIAEDDLREAARVYATVDRAAAFTGMGMSQHRYGTTNVHALLNLSLVTGNIGKRGAGVNPLRGKNNVQGASDVGCLPDVLPGYRSVTDEDARTAIGDVWGVEPPSKPGLTEVEMTHEFGDGIRGAFVFGENIAATEPNASRTARELDSLDCLVVQDIFPTRTVEHADVVLPASSWAEKEGTVTNTDRQVQRMRPVASPPGNARADLDVLRELGRRLMRPTGNEEATENEASEGTFDYDGAAAVFEELRRVTPQYAGMRYAEIGEGSQRWPLPEGASEGTGVLHRETFANGHRRVPLVPVELVEPDDEDELVLTTGRVIEHFNSGVVTRRSDVLTRLRSTDAMQIHPDDARKRGIEDGETVVVESEHGRVEASATVTPSIRSGVVFLTFHFAEPLVNRLTGDELDPESKIPTYKHVPVTVTKEVSGASND</sequence>
<gene>
    <name evidence="8" type="ORF">SAMN05444342_3153</name>
    <name evidence="7" type="ORF">ZOD2009_06414</name>
</gene>
<protein>
    <submittedName>
        <fullName evidence="7">Formate dehydrogenase alpha subunit</fullName>
    </submittedName>
    <submittedName>
        <fullName evidence="8">Formate dehydrogenase major subunit</fullName>
    </submittedName>
</protein>
<dbReference type="PATRIC" id="fig|797209.4.peg.1274"/>
<dbReference type="AlphaFoldDB" id="E7QR60"/>